<dbReference type="InterPro" id="IPR012341">
    <property type="entry name" value="6hp_glycosidase-like_sf"/>
</dbReference>
<comment type="caution">
    <text evidence="2">The sequence shown here is derived from an EMBL/GenBank/DDBJ whole genome shotgun (WGS) entry which is preliminary data.</text>
</comment>
<dbReference type="Proteomes" id="UP000237752">
    <property type="component" value="Unassembled WGS sequence"/>
</dbReference>
<proteinExistence type="predicted"/>
<protein>
    <recommendedName>
        <fullName evidence="1">Spermatogenesis-associated protein 20-like TRX domain-containing protein</fullName>
    </recommendedName>
</protein>
<dbReference type="AlphaFoldDB" id="A0A2T1A0X3"/>
<dbReference type="PIRSF" id="PIRSF006402">
    <property type="entry name" value="UCP006402_thioredoxin"/>
    <property type="match status" value="1"/>
</dbReference>
<dbReference type="InterPro" id="IPR008928">
    <property type="entry name" value="6-hairpin_glycosidase_sf"/>
</dbReference>
<dbReference type="InterPro" id="IPR004879">
    <property type="entry name" value="Ssp411-like_TRX"/>
</dbReference>
<dbReference type="EMBL" id="PVUE01000007">
    <property type="protein sequence ID" value="PRZ41978.1"/>
    <property type="molecule type" value="Genomic_DNA"/>
</dbReference>
<accession>A0A2T1A0X3</accession>
<dbReference type="SUPFAM" id="SSF48208">
    <property type="entry name" value="Six-hairpin glycosidases"/>
    <property type="match status" value="1"/>
</dbReference>
<gene>
    <name evidence="2" type="ORF">CLV47_107106</name>
</gene>
<keyword evidence="3" id="KW-1185">Reference proteome</keyword>
<dbReference type="GO" id="GO:0005975">
    <property type="term" value="P:carbohydrate metabolic process"/>
    <property type="evidence" value="ECO:0007669"/>
    <property type="project" value="InterPro"/>
</dbReference>
<dbReference type="Gene3D" id="3.40.30.10">
    <property type="entry name" value="Glutaredoxin"/>
    <property type="match status" value="1"/>
</dbReference>
<dbReference type="RefSeq" id="WP_106349039.1">
    <property type="nucleotide sequence ID" value="NZ_PVUE01000007.1"/>
</dbReference>
<evidence type="ECO:0000313" key="3">
    <source>
        <dbReference type="Proteomes" id="UP000237752"/>
    </source>
</evidence>
<dbReference type="Gene3D" id="1.50.10.10">
    <property type="match status" value="1"/>
</dbReference>
<dbReference type="PANTHER" id="PTHR42899">
    <property type="entry name" value="SPERMATOGENESIS-ASSOCIATED PROTEIN 20"/>
    <property type="match status" value="1"/>
</dbReference>
<reference evidence="2 3" key="1">
    <citation type="submission" date="2018-03" db="EMBL/GenBank/DDBJ databases">
        <title>Genomic Encyclopedia of Archaeal and Bacterial Type Strains, Phase II (KMG-II): from individual species to whole genera.</title>
        <authorList>
            <person name="Goeker M."/>
        </authorList>
    </citation>
    <scope>NUCLEOTIDE SEQUENCE [LARGE SCALE GENOMIC DNA]</scope>
    <source>
        <strain evidence="2 3">DSM 100065</strain>
    </source>
</reference>
<dbReference type="InterPro" id="IPR036249">
    <property type="entry name" value="Thioredoxin-like_sf"/>
</dbReference>
<dbReference type="PANTHER" id="PTHR42899:SF1">
    <property type="entry name" value="SPERMATOGENESIS-ASSOCIATED PROTEIN 20"/>
    <property type="match status" value="1"/>
</dbReference>
<dbReference type="SUPFAM" id="SSF52833">
    <property type="entry name" value="Thioredoxin-like"/>
    <property type="match status" value="1"/>
</dbReference>
<name>A0A2T1A0X3_9ACTN</name>
<dbReference type="OrthoDB" id="9762614at2"/>
<sequence>MANRLATSMSPYLQQHADNPVDWWPWGEDALAEARRRDVPVFISIGYAACHWCHVMAHESFEDAETAAQLNDEFVCIKIDREEHPDVDAVYMEATQALTGQGGWPMSVFATADGKPFYCGTYYPTTPMHGLPSFRQLLAAVTDSWRNRRQELDESATAIAAQLGHGVNLGTTEAVSTPMQDQAVARLMRDFDRTNGGFGGAPKFPPATVLTFLLDYTGRRTSPDASTMIDQTCEAMARGGMYDQLAGGFARYSVDATWTVPHFEKMLYDNALLTRIYTHWYRATGSALGRRIAMESADFMLRDLGTAQGGLASALDADTEGEEGLTYVWTPQQIVDVLGDPAACATFGVTEEGTFERGMSVLQLPHDPADLDQYAEAKQALLAARNKRPQPTRDDKVVAAWNGMAITALCELGRQIGEDRYVDAAQRIGDLLLEVHIVDGRVRRVSRDGKAGEATGVLEDYAWISTAFLQLHTATGERRWLDAATELIDVTMEHFAGAGPAEFFDTADDAPALIVRPAEAVDGPTPSGIATFAGTLVLAAALTGNDAYRSTAELICARLTPLVQGAPRAAGWIASVNEALLAGPVQIAVTGPAGADRDRLADLALGYRGAGAVVMVGTPNANSPLLDERASGTPTAYVCRGFVCELPATSEEQLRGQLAALTH</sequence>
<dbReference type="InterPro" id="IPR024705">
    <property type="entry name" value="Ssp411"/>
</dbReference>
<feature type="domain" description="Spermatogenesis-associated protein 20-like TRX" evidence="1">
    <location>
        <begin position="3"/>
        <end position="163"/>
    </location>
</feature>
<organism evidence="2 3">
    <name type="scientific">Antricoccus suffuscus</name>
    <dbReference type="NCBI Taxonomy" id="1629062"/>
    <lineage>
        <taxon>Bacteria</taxon>
        <taxon>Bacillati</taxon>
        <taxon>Actinomycetota</taxon>
        <taxon>Actinomycetes</taxon>
        <taxon>Geodermatophilales</taxon>
        <taxon>Antricoccaceae</taxon>
        <taxon>Antricoccus</taxon>
    </lineage>
</organism>
<evidence type="ECO:0000313" key="2">
    <source>
        <dbReference type="EMBL" id="PRZ41978.1"/>
    </source>
</evidence>
<dbReference type="CDD" id="cd02955">
    <property type="entry name" value="SSP411"/>
    <property type="match status" value="1"/>
</dbReference>
<evidence type="ECO:0000259" key="1">
    <source>
        <dbReference type="Pfam" id="PF03190"/>
    </source>
</evidence>
<dbReference type="Pfam" id="PF03190">
    <property type="entry name" value="Thioredox_DsbH"/>
    <property type="match status" value="1"/>
</dbReference>